<proteinExistence type="predicted"/>
<dbReference type="Proteomes" id="UP001596150">
    <property type="component" value="Unassembled WGS sequence"/>
</dbReference>
<dbReference type="RefSeq" id="WP_266346308.1">
    <property type="nucleotide sequence ID" value="NZ_JAPKNH010000015.1"/>
</dbReference>
<organism evidence="2 3">
    <name type="scientific">Kaistia terrae</name>
    <dbReference type="NCBI Taxonomy" id="537017"/>
    <lineage>
        <taxon>Bacteria</taxon>
        <taxon>Pseudomonadati</taxon>
        <taxon>Pseudomonadota</taxon>
        <taxon>Alphaproteobacteria</taxon>
        <taxon>Hyphomicrobiales</taxon>
        <taxon>Kaistiaceae</taxon>
        <taxon>Kaistia</taxon>
    </lineage>
</organism>
<evidence type="ECO:0000313" key="2">
    <source>
        <dbReference type="EMBL" id="MFC5519017.1"/>
    </source>
</evidence>
<sequence length="401" mass="44021">MDDEKLLWALELKRQHGSTSEAARAADVPRTTFQHWMKLAAERGLSGYGPVMPGFAVKTVSSRSADGAWVKQAKAPGEVFEVPEGHAVKGVSALVDADGRTVQRWIKTREETVSEGLIEALKSVFDSYQGRAEASAAPDNTDSDLLSVYPIADQHLGLMSWARETGENFDLGIGSDRLRACMARVVAQSPPSRQAIILNLGDYFHADDSRNVTPRSGHSLDVDGRYFKVLSTGVQLMMDCIDLALQKHESVLVRNLPGNHDPHASVALTIALGAFYAREPRVTIDMDPSEFFYHRFGSTLIGAHHGHKAKAEDLVMSMATRRREDWGATRFHVHYSGHIHHFTGKEVAGVRCESFQTLAAKDAHSHSNSYDSGQSIQSITHHRTDGEAGRHRVNLAPVLAA</sequence>
<evidence type="ECO:0000313" key="3">
    <source>
        <dbReference type="Proteomes" id="UP001596150"/>
    </source>
</evidence>
<comment type="caution">
    <text evidence="2">The sequence shown here is derived from an EMBL/GenBank/DDBJ whole genome shotgun (WGS) entry which is preliminary data.</text>
</comment>
<accession>A0ABW0Q5T6</accession>
<evidence type="ECO:0008006" key="4">
    <source>
        <dbReference type="Google" id="ProtNLM"/>
    </source>
</evidence>
<keyword evidence="3" id="KW-1185">Reference proteome</keyword>
<reference evidence="3" key="1">
    <citation type="journal article" date="2019" name="Int. J. Syst. Evol. Microbiol.">
        <title>The Global Catalogue of Microorganisms (GCM) 10K type strain sequencing project: providing services to taxonomists for standard genome sequencing and annotation.</title>
        <authorList>
            <consortium name="The Broad Institute Genomics Platform"/>
            <consortium name="The Broad Institute Genome Sequencing Center for Infectious Disease"/>
            <person name="Wu L."/>
            <person name="Ma J."/>
        </authorList>
    </citation>
    <scope>NUCLEOTIDE SEQUENCE [LARGE SCALE GENOMIC DNA]</scope>
    <source>
        <strain evidence="3">KACC 12633</strain>
    </source>
</reference>
<dbReference type="EMBL" id="JBHSML010000031">
    <property type="protein sequence ID" value="MFC5519017.1"/>
    <property type="molecule type" value="Genomic_DNA"/>
</dbReference>
<dbReference type="InterPro" id="IPR029052">
    <property type="entry name" value="Metallo-depent_PP-like"/>
</dbReference>
<feature type="region of interest" description="Disordered" evidence="1">
    <location>
        <begin position="381"/>
        <end position="401"/>
    </location>
</feature>
<dbReference type="SUPFAM" id="SSF56300">
    <property type="entry name" value="Metallo-dependent phosphatases"/>
    <property type="match status" value="1"/>
</dbReference>
<gene>
    <name evidence="2" type="ORF">ACFPP9_24855</name>
</gene>
<protein>
    <recommendedName>
        <fullName evidence="4">Oxidoreductase</fullName>
    </recommendedName>
</protein>
<name>A0ABW0Q5T6_9HYPH</name>
<evidence type="ECO:0000256" key="1">
    <source>
        <dbReference type="SAM" id="MobiDB-lite"/>
    </source>
</evidence>